<dbReference type="InterPro" id="IPR020841">
    <property type="entry name" value="PKS_Beta-ketoAc_synthase_dom"/>
</dbReference>
<dbReference type="CDD" id="cd08956">
    <property type="entry name" value="KR_3_FAS_SDR_x"/>
    <property type="match status" value="1"/>
</dbReference>
<dbReference type="InterPro" id="IPR001227">
    <property type="entry name" value="Ac_transferase_dom_sf"/>
</dbReference>
<dbReference type="Pfam" id="PF22953">
    <property type="entry name" value="SpnB_Rossmann"/>
    <property type="match status" value="1"/>
</dbReference>
<evidence type="ECO:0000256" key="4">
    <source>
        <dbReference type="ARBA" id="ARBA00022553"/>
    </source>
</evidence>
<gene>
    <name evidence="13" type="ORF">ACFPZN_41260</name>
</gene>
<evidence type="ECO:0000256" key="1">
    <source>
        <dbReference type="ARBA" id="ARBA00001957"/>
    </source>
</evidence>
<dbReference type="Gene3D" id="3.40.47.10">
    <property type="match status" value="2"/>
</dbReference>
<comment type="caution">
    <text evidence="13">The sequence shown here is derived from an EMBL/GenBank/DDBJ whole genome shotgun (WGS) entry which is preliminary data.</text>
</comment>
<dbReference type="Pfam" id="PF00109">
    <property type="entry name" value="ketoacyl-synt"/>
    <property type="match status" value="2"/>
</dbReference>
<dbReference type="Pfam" id="PF21089">
    <property type="entry name" value="PKS_DH_N"/>
    <property type="match status" value="1"/>
</dbReference>
<dbReference type="PROSITE" id="PS52004">
    <property type="entry name" value="KS3_2"/>
    <property type="match status" value="2"/>
</dbReference>
<dbReference type="InterPro" id="IPR014031">
    <property type="entry name" value="Ketoacyl_synth_C"/>
</dbReference>
<feature type="domain" description="Carrier" evidence="10">
    <location>
        <begin position="3186"/>
        <end position="3261"/>
    </location>
</feature>
<feature type="domain" description="Ketosynthase family 3 (KS3)" evidence="11">
    <location>
        <begin position="1569"/>
        <end position="1993"/>
    </location>
</feature>
<dbReference type="PROSITE" id="PS00606">
    <property type="entry name" value="KS3_1"/>
    <property type="match status" value="2"/>
</dbReference>
<dbReference type="Gene3D" id="3.40.50.720">
    <property type="entry name" value="NAD(P)-binding Rossmann-like Domain"/>
    <property type="match status" value="2"/>
</dbReference>
<dbReference type="Pfam" id="PF02801">
    <property type="entry name" value="Ketoacyl-synt_C"/>
    <property type="match status" value="2"/>
</dbReference>
<keyword evidence="3" id="KW-0596">Phosphopantetheine</keyword>
<dbReference type="CDD" id="cd08952">
    <property type="entry name" value="KR_1_SDR_x"/>
    <property type="match status" value="1"/>
</dbReference>
<dbReference type="Proteomes" id="UP001596074">
    <property type="component" value="Unassembled WGS sequence"/>
</dbReference>
<dbReference type="EMBL" id="JBHSON010000080">
    <property type="protein sequence ID" value="MFC5752077.1"/>
    <property type="molecule type" value="Genomic_DNA"/>
</dbReference>
<dbReference type="SMART" id="SM00827">
    <property type="entry name" value="PKS_AT"/>
    <property type="match status" value="2"/>
</dbReference>
<feature type="active site" description="Proton acceptor; for dehydratase activity" evidence="9">
    <location>
        <position position="2486"/>
    </location>
</feature>
<dbReference type="SMART" id="SM01294">
    <property type="entry name" value="PKS_PP_betabranch"/>
    <property type="match status" value="2"/>
</dbReference>
<comment type="pathway">
    <text evidence="2">Antibiotic biosynthesis.</text>
</comment>
<proteinExistence type="predicted"/>
<dbReference type="Pfam" id="PF16197">
    <property type="entry name" value="KAsynt_C_assoc"/>
    <property type="match status" value="2"/>
</dbReference>
<dbReference type="InterPro" id="IPR016035">
    <property type="entry name" value="Acyl_Trfase/lysoPLipase"/>
</dbReference>
<dbReference type="InterPro" id="IPR006162">
    <property type="entry name" value="Ppantetheine_attach_site"/>
</dbReference>
<evidence type="ECO:0000256" key="8">
    <source>
        <dbReference type="ARBA" id="ARBA00023315"/>
    </source>
</evidence>
<dbReference type="InterPro" id="IPR057326">
    <property type="entry name" value="KR_dom"/>
</dbReference>
<dbReference type="InterPro" id="IPR020806">
    <property type="entry name" value="PKS_PP-bd"/>
</dbReference>
<dbReference type="InterPro" id="IPR049900">
    <property type="entry name" value="PKS_mFAS_DH"/>
</dbReference>
<dbReference type="Gene3D" id="3.10.129.110">
    <property type="entry name" value="Polyketide synthase dehydratase"/>
    <property type="match status" value="1"/>
</dbReference>
<keyword evidence="6" id="KW-0045">Antibiotic biosynthesis</keyword>
<accession>A0ABW1AAP2</accession>
<dbReference type="InterPro" id="IPR036291">
    <property type="entry name" value="NAD(P)-bd_dom_sf"/>
</dbReference>
<organism evidence="13 14">
    <name type="scientific">Actinomadura rugatobispora</name>
    <dbReference type="NCBI Taxonomy" id="1994"/>
    <lineage>
        <taxon>Bacteria</taxon>
        <taxon>Bacillati</taxon>
        <taxon>Actinomycetota</taxon>
        <taxon>Actinomycetes</taxon>
        <taxon>Streptosporangiales</taxon>
        <taxon>Thermomonosporaceae</taxon>
        <taxon>Actinomadura</taxon>
    </lineage>
</organism>
<keyword evidence="8" id="KW-0012">Acyltransferase</keyword>
<dbReference type="InterPro" id="IPR050091">
    <property type="entry name" value="PKS_NRPS_Biosynth_Enz"/>
</dbReference>
<dbReference type="SUPFAM" id="SSF47336">
    <property type="entry name" value="ACP-like"/>
    <property type="match status" value="2"/>
</dbReference>
<feature type="domain" description="PKS/mFAS DH" evidence="12">
    <location>
        <begin position="2454"/>
        <end position="2730"/>
    </location>
</feature>
<evidence type="ECO:0000259" key="12">
    <source>
        <dbReference type="PROSITE" id="PS52019"/>
    </source>
</evidence>
<dbReference type="InterPro" id="IPR013968">
    <property type="entry name" value="PKS_KR"/>
</dbReference>
<dbReference type="InterPro" id="IPR009081">
    <property type="entry name" value="PP-bd_ACP"/>
</dbReference>
<name>A0ABW1AAP2_9ACTN</name>
<sequence length="3342" mass="345094">MANEVELRENLRWVAADLHRTRRSLAELESRAHEPIAIVGMACRFPGGVSSPDDLWRTVVDGVDAISPLPADRGWDLAALYDPDPARPGTLYTRGGGFLDDVDRFDAAFFGISPREAVSMDPQQRLLLETSWEAVERTGIDPAALRGSPTGVFVGLAGGDYRTLAGRGAESVEGHLTTGNAGSVGSGRIAYTLGLEGPALTIDTACSSSLVAIHLAARSLRHRECTLALAGGATIISTPALLVEMCRQRVLAEDGRCRAYAASADGTGWGEGVGVLALELLSEAERNGHPVLAVLRGSAINQDGASNGLTAPNGRTQQAVIEAALADARLSAADVDVAEGHGTGTVLGDPIEAGALLRTYGQGRPADRPLLLGSIKSNIGHTQAAAGVAGVIKMVLAVRNGLAPRTLHIDRPTGQVDWDGGAVRLLTENTPWPEVDRPRRAGVSAFGVSGTNAHVIVEQAPEPGTEADEPPAPERPLATGVTPWPLSARDESALRAAAARLAEAAADPAVDLADLARTLAERTPFEERAVVLGTDRQGLRAGLADLAEGRTGPAVVCGRARAGSGTVFVFPGQGTQWAGMAAGLYDSSPVFRAAFDECARALGAFVDWSPTAVLRGEPGAADLDRIDVVQPMLFAVMVSLARLWEHFGVRPAAVVGHSQGEIAAACVVGALSLEDGARIVALRGKAWTALSGGGAMASLRLSRQDAAERTARFGDRVTIAAVNGPAAVLVTGDAQAVDELLAELDADGVQTRRLTGVNAPGHSPQVETMRERLFTDLAGVAPRTAAIPFFSTVTGAPIDTGEMDTAYWYRNAREPVLFERAVSALADAGFTAFLEVSAHPALGPALQETLETAGVEPLLLTSLRRLEGGPERFLTALAEAHVAGVPVDWSGQTPGRRVPLPTYPFQGGRYWLEPDAAAPAETGTGQSRAERRFWAAVDDADPAALAGALGPAGEADGWRSILPELSAWHRADGELTTVDAWRYRVDWRPVPPAGNAALSGTWLILVPPGDRAAAIAGPLAGALTARGAEARVLTVDPARDPGGFEGVLAESAGTGVAGVLSLLGADERRHERHPWLGTGLTATAALAAALAGRGDGPRLWCLTRGAVSIGRSDAAPDPAQAQLWGLGRVIGLEFPALLGGLIDLPGELDRRGADRLAWALTAAGDEDQIALRGSGAFVRRLVPAPGGAADPDRTWRPRGTVLITGGTGGLGAHVARRLAGGGADHLVLLSRRGPDAPGAAELRDELAGLGARVTIAACDVADREALARLLDTAGPLSAVVHAAGVPQETPLAETTDEEFAAVMAAKAAGATHLDALLAGRPLDAFVLFSSGAAVWGSARQGAYAAANAHLDALAEARRERGDTATSIAWGGWAGGGMVDDAAAASAGLLGIRLMPADLAIRAMDTAVGLDETAVTVTDMDWPRFAPIYNSARHRPLLDEISEAVRAAQARPDDTGADAPALLRELEPLTAAERRTALLALVRDAAAEVLGHTSSGAVAANRPFKDLGFDSLTSMALRTRLASATGLRLPATLAFDHPTAEAVAALLLAELFGAEPAAPAALPATAAPAEDPVVITAMACRFPGGADSPEDLWRLVERGADTVGGFPGDRGWNLGRLYDPDSGRPGTSYVRDGAFLTDAGGFDAAFFGISPREAQAMDPQQRLLLETSWELFERAGIDPSSLKGSPTGVFVGGATHDYAALLLDSTSATDGYALTGSVGSVLSGRLSYVFGLEGPAVTVDTACSSSLVGLHLAVQSLRSGECDLALAGGVTVMSTPAAFVEFSRQGGLAADGRCKPFAAGADGTGWGEGVGLVLLERLSDAERNGRQILGVVRGSAVNQDGASNGLTAPNGLSQQRVIGAALANAGLSAGEVDVVEAHGTGTVLGDPIEAQAVLATYGQDRERPVLLGSVKSNIGHTQAAAGVAGVIKMVLALREGVVPASLHLDEPSPHVDWTTGDVQLADVNSPLPEVDRPWRAGISAFGVSGTNAHVIIERAPEPPAREEERPPDVELPVLPFPVSGHSAEALREQALRIRSAVDGAEPADAAFSLATTRAHLEHRAVVFGRTADDLRDGLAAVAGGASAAGVCQDVAVDGKLAVIFPGQGTQRAGMGRELHAVFPAFADAFDEVCAQFDPLLEKPLREVVFTDPERLGLTGYTQPALFAVEVALFRLVESWGIRPDHLLGHSIGEIAAAHVAGVLSLPDAAALVAARGRLMQDLPPGGAMLAVRATEDEVRPLLTGRTAVAAVNAPGSVVLSGAAEDIAEAERRLAGRRTSRLRVSHAFHSPLLEPMLAEFAEVCAGLRFQRPRLPIVSTVTGRAVAADEMATPEYWVRQAHATVRFADGVAAAAAVSPEVTFLELGPGATLSAMVHESLGEDAAAVPALRKDRPEPETLLAALARLHARGVAVDWPAFFAGTGGSRIDLPTYAFQHQRYWLRAAARPGDAADLGLDRVDHPLLGAGVELPGTGEFVFSGLLSAAATPWLAEHVIHGAALLPGTVLVELAVQAGQRLGHPLVEELTLEAPVAVPSGEGVQFRITVAAPGLAAGRGFTVHTRVGDQPWARAATGVLAVPAGTAGIAEDDPEAWPPLGAEPVPVAGYHERAAAAGYDYGPAFQGLTAVWSRGAEVFAEAVLPESADAGGFWLHPALLDAVLRAAAAAEDAGDAGEERPPLLPFTWRGVRPHAAGSRRIRARILPTGPDEQSITVYGGHGQVIASIDALVSRVAGRTGPAGAAAGQAVFALSWEAVTPPAAPAGWAFLGGDGPVRPVMVVYRTSEGGPADLAVGARRATEEALALLQDWLADDRYASSRLLLVTRGAVAARDGEAVPDLAHAPLWGLVRSARSEHPGRFALLDLDASADLDAVLPSAAALSTAEPELAVRDGELLAPRLAPAAAGEAGPVWDTTGTVLVTGATGALGALLARDLVAVHGARRLLLTSRRGPGAPGADDLVAELRAQGAEVELHACDLADPAAAAALLDRVPAEHPLRTVVHTAGAVDDGLLTGLTPDRLHAVLAPKVDAAVRLHELTAHLDLSAFVLYSSAAGVFGAPGQAGYAAANAFLDAFSQHRAAAGLPAVSVAWGPWEVRTGMTAGLSEVDRRRIGRGGFLPLSAGDGLDLLGRSVGLGAPSVVAGRLDLAALRRRAEEPPAMLRALVPAPRPEPRLPAGGGGTADRPAGFAGLDPAERAKRLLELVRDEAAAVLGHPTAEAVAPRKAFSDLGFDSLAAVELRNRLATATGLRLPATMVFDFPNPEALAARLASEQAASAPAPGAAALRELDRLAALLGELPLDEASRGPLRARLNTLLARLGQDDGTAASGELESASGEELMNLIDAEFGVPADDS</sequence>
<evidence type="ECO:0000259" key="10">
    <source>
        <dbReference type="PROSITE" id="PS50075"/>
    </source>
</evidence>
<dbReference type="Pfam" id="PF18369">
    <property type="entry name" value="PKS_DE"/>
    <property type="match status" value="1"/>
</dbReference>
<evidence type="ECO:0000256" key="9">
    <source>
        <dbReference type="PROSITE-ProRule" id="PRU01363"/>
    </source>
</evidence>
<dbReference type="PANTHER" id="PTHR43775">
    <property type="entry name" value="FATTY ACID SYNTHASE"/>
    <property type="match status" value="1"/>
</dbReference>
<dbReference type="Pfam" id="PF14765">
    <property type="entry name" value="PS-DH"/>
    <property type="match status" value="1"/>
</dbReference>
<dbReference type="InterPro" id="IPR014030">
    <property type="entry name" value="Ketoacyl_synth_N"/>
</dbReference>
<dbReference type="InterPro" id="IPR018201">
    <property type="entry name" value="Ketoacyl_synth_AS"/>
</dbReference>
<evidence type="ECO:0000313" key="14">
    <source>
        <dbReference type="Proteomes" id="UP001596074"/>
    </source>
</evidence>
<dbReference type="Gene3D" id="3.30.70.3290">
    <property type="match status" value="2"/>
</dbReference>
<dbReference type="InterPro" id="IPR015083">
    <property type="entry name" value="NorB/c/GfsB-D-like_docking"/>
</dbReference>
<feature type="region of interest" description="C-terminal hotdog fold" evidence="9">
    <location>
        <begin position="2590"/>
        <end position="2730"/>
    </location>
</feature>
<reference evidence="14" key="1">
    <citation type="journal article" date="2019" name="Int. J. Syst. Evol. Microbiol.">
        <title>The Global Catalogue of Microorganisms (GCM) 10K type strain sequencing project: providing services to taxonomists for standard genome sequencing and annotation.</title>
        <authorList>
            <consortium name="The Broad Institute Genomics Platform"/>
            <consortium name="The Broad Institute Genome Sequencing Center for Infectious Disease"/>
            <person name="Wu L."/>
            <person name="Ma J."/>
        </authorList>
    </citation>
    <scope>NUCLEOTIDE SEQUENCE [LARGE SCALE GENOMIC DNA]</scope>
    <source>
        <strain evidence="14">KCTC 42087</strain>
    </source>
</reference>
<dbReference type="SMART" id="SM00826">
    <property type="entry name" value="PKS_DH"/>
    <property type="match status" value="1"/>
</dbReference>
<keyword evidence="7" id="KW-0511">Multifunctional enzyme</keyword>
<dbReference type="SMART" id="SM00825">
    <property type="entry name" value="PKS_KS"/>
    <property type="match status" value="2"/>
</dbReference>
<dbReference type="InterPro" id="IPR032821">
    <property type="entry name" value="PKS_assoc"/>
</dbReference>
<dbReference type="PROSITE" id="PS52019">
    <property type="entry name" value="PKS_MFAS_DH"/>
    <property type="match status" value="1"/>
</dbReference>
<dbReference type="InterPro" id="IPR041618">
    <property type="entry name" value="PKS_DE"/>
</dbReference>
<keyword evidence="4" id="KW-0597">Phosphoprotein</keyword>
<dbReference type="Pfam" id="PF00698">
    <property type="entry name" value="Acyl_transf_1"/>
    <property type="match status" value="2"/>
</dbReference>
<evidence type="ECO:0000256" key="3">
    <source>
        <dbReference type="ARBA" id="ARBA00022450"/>
    </source>
</evidence>
<keyword evidence="5" id="KW-0808">Transferase</keyword>
<dbReference type="NCBIfam" id="NF045894">
    <property type="entry name" value="PKS_plus_SDR"/>
    <property type="match status" value="1"/>
</dbReference>
<dbReference type="PANTHER" id="PTHR43775:SF51">
    <property type="entry name" value="INACTIVE PHENOLPHTHIOCEROL SYNTHESIS POLYKETIDE SYNTHASE TYPE I PKS1-RELATED"/>
    <property type="match status" value="1"/>
</dbReference>
<evidence type="ECO:0000256" key="7">
    <source>
        <dbReference type="ARBA" id="ARBA00023268"/>
    </source>
</evidence>
<dbReference type="CDD" id="cd00833">
    <property type="entry name" value="PKS"/>
    <property type="match status" value="2"/>
</dbReference>
<dbReference type="InterPro" id="IPR016036">
    <property type="entry name" value="Malonyl_transacylase_ACP-bd"/>
</dbReference>
<dbReference type="InterPro" id="IPR014043">
    <property type="entry name" value="Acyl_transferase_dom"/>
</dbReference>
<dbReference type="InterPro" id="IPR049551">
    <property type="entry name" value="PKS_DH_C"/>
</dbReference>
<dbReference type="PROSITE" id="PS50075">
    <property type="entry name" value="CARRIER"/>
    <property type="match status" value="2"/>
</dbReference>
<evidence type="ECO:0000256" key="5">
    <source>
        <dbReference type="ARBA" id="ARBA00022679"/>
    </source>
</evidence>
<dbReference type="InterPro" id="IPR042104">
    <property type="entry name" value="PKS_dehydratase_sf"/>
</dbReference>
<feature type="region of interest" description="N-terminal hotdog fold" evidence="9">
    <location>
        <begin position="2454"/>
        <end position="2575"/>
    </location>
</feature>
<dbReference type="InterPro" id="IPR036736">
    <property type="entry name" value="ACP-like_sf"/>
</dbReference>
<dbReference type="Pfam" id="PF00550">
    <property type="entry name" value="PP-binding"/>
    <property type="match status" value="2"/>
</dbReference>
<comment type="cofactor">
    <cofactor evidence="1">
        <name>pantetheine 4'-phosphate</name>
        <dbReference type="ChEBI" id="CHEBI:47942"/>
    </cofactor>
</comment>
<dbReference type="Gene3D" id="1.10.1200.10">
    <property type="entry name" value="ACP-like"/>
    <property type="match status" value="2"/>
</dbReference>
<evidence type="ECO:0000259" key="11">
    <source>
        <dbReference type="PROSITE" id="PS52004"/>
    </source>
</evidence>
<dbReference type="SUPFAM" id="SSF53901">
    <property type="entry name" value="Thiolase-like"/>
    <property type="match status" value="2"/>
</dbReference>
<dbReference type="InterPro" id="IPR016039">
    <property type="entry name" value="Thiolase-like"/>
</dbReference>
<dbReference type="SUPFAM" id="SSF52151">
    <property type="entry name" value="FabD/lysophospholipase-like"/>
    <property type="match status" value="2"/>
</dbReference>
<dbReference type="SMART" id="SM00823">
    <property type="entry name" value="PKS_PP"/>
    <property type="match status" value="2"/>
</dbReference>
<dbReference type="SMART" id="SM00822">
    <property type="entry name" value="PKS_KR"/>
    <property type="match status" value="2"/>
</dbReference>
<dbReference type="InterPro" id="IPR055123">
    <property type="entry name" value="SpnB-like_Rossmann"/>
</dbReference>
<dbReference type="Gene3D" id="3.40.366.10">
    <property type="entry name" value="Malonyl-Coenzyme A Acyl Carrier Protein, domain 2"/>
    <property type="match status" value="2"/>
</dbReference>
<dbReference type="InterPro" id="IPR020807">
    <property type="entry name" value="PKS_DH"/>
</dbReference>
<feature type="domain" description="Carrier" evidence="10">
    <location>
        <begin position="1475"/>
        <end position="1550"/>
    </location>
</feature>
<evidence type="ECO:0000256" key="6">
    <source>
        <dbReference type="ARBA" id="ARBA00023194"/>
    </source>
</evidence>
<dbReference type="PROSITE" id="PS00012">
    <property type="entry name" value="PHOSPHOPANTETHEINE"/>
    <property type="match status" value="2"/>
</dbReference>
<protein>
    <submittedName>
        <fullName evidence="13">Type I polyketide synthase</fullName>
    </submittedName>
</protein>
<feature type="domain" description="Ketosynthase family 3 (KS3)" evidence="11">
    <location>
        <begin position="33"/>
        <end position="459"/>
    </location>
</feature>
<dbReference type="Pfam" id="PF08659">
    <property type="entry name" value="KR"/>
    <property type="match status" value="2"/>
</dbReference>
<dbReference type="InterPro" id="IPR049552">
    <property type="entry name" value="PKS_DH_N"/>
</dbReference>
<feature type="active site" description="Proton donor; for dehydratase activity" evidence="9">
    <location>
        <position position="2649"/>
    </location>
</feature>
<evidence type="ECO:0000313" key="13">
    <source>
        <dbReference type="EMBL" id="MFC5752077.1"/>
    </source>
</evidence>
<keyword evidence="14" id="KW-1185">Reference proteome</keyword>
<dbReference type="RefSeq" id="WP_378288039.1">
    <property type="nucleotide sequence ID" value="NZ_JBHSON010000080.1"/>
</dbReference>
<dbReference type="SUPFAM" id="SSF55048">
    <property type="entry name" value="Probable ACP-binding domain of malonyl-CoA ACP transacylase"/>
    <property type="match status" value="2"/>
</dbReference>
<evidence type="ECO:0000256" key="2">
    <source>
        <dbReference type="ARBA" id="ARBA00004792"/>
    </source>
</evidence>
<dbReference type="Pfam" id="PF08990">
    <property type="entry name" value="Docking"/>
    <property type="match status" value="1"/>
</dbReference>
<dbReference type="SUPFAM" id="SSF51735">
    <property type="entry name" value="NAD(P)-binding Rossmann-fold domains"/>
    <property type="match status" value="4"/>
</dbReference>